<organism evidence="5 6">
    <name type="scientific">Fluviicoccus keumensis</name>
    <dbReference type="NCBI Taxonomy" id="1435465"/>
    <lineage>
        <taxon>Bacteria</taxon>
        <taxon>Pseudomonadati</taxon>
        <taxon>Pseudomonadota</taxon>
        <taxon>Gammaproteobacteria</taxon>
        <taxon>Moraxellales</taxon>
        <taxon>Moraxellaceae</taxon>
        <taxon>Fluviicoccus</taxon>
    </lineage>
</organism>
<keyword evidence="2" id="KW-0812">Transmembrane</keyword>
<keyword evidence="2" id="KW-1133">Transmembrane helix</keyword>
<dbReference type="Gene3D" id="2.40.420.20">
    <property type="match status" value="1"/>
</dbReference>
<accession>A0A4Q7YE49</accession>
<feature type="domain" description="CzcB-like barrel-sandwich hybrid" evidence="4">
    <location>
        <begin position="79"/>
        <end position="219"/>
    </location>
</feature>
<evidence type="ECO:0000259" key="3">
    <source>
        <dbReference type="Pfam" id="PF25954"/>
    </source>
</evidence>
<evidence type="ECO:0000259" key="4">
    <source>
        <dbReference type="Pfam" id="PF25973"/>
    </source>
</evidence>
<dbReference type="Pfam" id="PF25954">
    <property type="entry name" value="Beta-barrel_RND_2"/>
    <property type="match status" value="1"/>
</dbReference>
<name>A0A4Q7YE49_9GAMM</name>
<dbReference type="Gene3D" id="2.40.50.100">
    <property type="match status" value="1"/>
</dbReference>
<dbReference type="PANTHER" id="PTHR30469">
    <property type="entry name" value="MULTIDRUG RESISTANCE PROTEIN MDTA"/>
    <property type="match status" value="1"/>
</dbReference>
<dbReference type="OrthoDB" id="2110899at2"/>
<keyword evidence="6" id="KW-1185">Reference proteome</keyword>
<dbReference type="InterPro" id="IPR058647">
    <property type="entry name" value="BSH_CzcB-like"/>
</dbReference>
<dbReference type="InterPro" id="IPR006143">
    <property type="entry name" value="RND_pump_MFP"/>
</dbReference>
<dbReference type="SUPFAM" id="SSF111369">
    <property type="entry name" value="HlyD-like secretion proteins"/>
    <property type="match status" value="1"/>
</dbReference>
<sequence>MTRLVITRQKTYIPASWLKYGAVGVAVALVAWWPQESRSKMTPAVQPLQLTGADLAVVKQVRLAQDVPVTGSLNPLHQAVLNARTGGEVMMVAARAGELVRAGQVLASLDTRDLKLRAMQAEASLQGNRAEALMAADKLERMRPLREQNYVSDNDVSNAQRQVEIRNAQVRASEASLAQIRQQMADAVVRAPFDGRVAERLVEPGQSVAPGTPMLKVVDLGLMELEAMVPDADMTAIHTGQVVNFEVDGFPGKTFAGRIVRINPVARTGSRRVPVYVQVNNQDGLLRAGVFAKGLVRDDRAMQGLAVPVSSLQAVGAGWRVHAVANSHLEARNVKIAMRNDERGLALVTGNLNAGERVLLAPPLPENEGKAVRLTGAH</sequence>
<evidence type="ECO:0000256" key="1">
    <source>
        <dbReference type="ARBA" id="ARBA00009477"/>
    </source>
</evidence>
<comment type="similarity">
    <text evidence="1">Belongs to the membrane fusion protein (MFP) (TC 8.A.1) family.</text>
</comment>
<protein>
    <submittedName>
        <fullName evidence="5">Nodulation-related efflux transporter subunit NolF</fullName>
    </submittedName>
</protein>
<proteinExistence type="inferred from homology"/>
<dbReference type="RefSeq" id="WP_130415947.1">
    <property type="nucleotide sequence ID" value="NZ_SHKX01000018.1"/>
</dbReference>
<gene>
    <name evidence="5" type="ORF">EV700_3353</name>
</gene>
<reference evidence="5 6" key="1">
    <citation type="submission" date="2019-02" db="EMBL/GenBank/DDBJ databases">
        <title>Genomic Encyclopedia of Type Strains, Phase IV (KMG-IV): sequencing the most valuable type-strain genomes for metagenomic binning, comparative biology and taxonomic classification.</title>
        <authorList>
            <person name="Goeker M."/>
        </authorList>
    </citation>
    <scope>NUCLEOTIDE SEQUENCE [LARGE SCALE GENOMIC DNA]</scope>
    <source>
        <strain evidence="5 6">DSM 105135</strain>
    </source>
</reference>
<dbReference type="Proteomes" id="UP000292423">
    <property type="component" value="Unassembled WGS sequence"/>
</dbReference>
<evidence type="ECO:0000313" key="6">
    <source>
        <dbReference type="Proteomes" id="UP000292423"/>
    </source>
</evidence>
<keyword evidence="2" id="KW-0472">Membrane</keyword>
<feature type="domain" description="CusB-like beta-barrel" evidence="3">
    <location>
        <begin position="225"/>
        <end position="294"/>
    </location>
</feature>
<dbReference type="PANTHER" id="PTHR30469:SF15">
    <property type="entry name" value="HLYD FAMILY OF SECRETION PROTEINS"/>
    <property type="match status" value="1"/>
</dbReference>
<dbReference type="GO" id="GO:1990281">
    <property type="term" value="C:efflux pump complex"/>
    <property type="evidence" value="ECO:0007669"/>
    <property type="project" value="TreeGrafter"/>
</dbReference>
<dbReference type="Gene3D" id="2.40.30.170">
    <property type="match status" value="1"/>
</dbReference>
<dbReference type="NCBIfam" id="TIGR01730">
    <property type="entry name" value="RND_mfp"/>
    <property type="match status" value="1"/>
</dbReference>
<dbReference type="Pfam" id="PF25973">
    <property type="entry name" value="BSH_CzcB"/>
    <property type="match status" value="1"/>
</dbReference>
<dbReference type="FunFam" id="2.40.30.170:FF:000010">
    <property type="entry name" value="Efflux RND transporter periplasmic adaptor subunit"/>
    <property type="match status" value="1"/>
</dbReference>
<dbReference type="Gene3D" id="1.10.287.470">
    <property type="entry name" value="Helix hairpin bin"/>
    <property type="match status" value="1"/>
</dbReference>
<dbReference type="AlphaFoldDB" id="A0A4Q7YE49"/>
<evidence type="ECO:0000256" key="2">
    <source>
        <dbReference type="SAM" id="Phobius"/>
    </source>
</evidence>
<dbReference type="GO" id="GO:0015562">
    <property type="term" value="F:efflux transmembrane transporter activity"/>
    <property type="evidence" value="ECO:0007669"/>
    <property type="project" value="TreeGrafter"/>
</dbReference>
<comment type="caution">
    <text evidence="5">The sequence shown here is derived from an EMBL/GenBank/DDBJ whole genome shotgun (WGS) entry which is preliminary data.</text>
</comment>
<dbReference type="EMBL" id="SHKX01000018">
    <property type="protein sequence ID" value="RZU35400.1"/>
    <property type="molecule type" value="Genomic_DNA"/>
</dbReference>
<dbReference type="InterPro" id="IPR058792">
    <property type="entry name" value="Beta-barrel_RND_2"/>
</dbReference>
<feature type="transmembrane region" description="Helical" evidence="2">
    <location>
        <begin position="12"/>
        <end position="33"/>
    </location>
</feature>
<evidence type="ECO:0000313" key="5">
    <source>
        <dbReference type="EMBL" id="RZU35400.1"/>
    </source>
</evidence>